<evidence type="ECO:0000313" key="2">
    <source>
        <dbReference type="Proteomes" id="UP000275408"/>
    </source>
</evidence>
<dbReference type="AlphaFoldDB" id="A0A3M6TYI2"/>
<gene>
    <name evidence="1" type="ORF">pdam_00023231</name>
</gene>
<name>A0A3M6TYI2_POCDA</name>
<protein>
    <submittedName>
        <fullName evidence="1">Uncharacterized protein</fullName>
    </submittedName>
</protein>
<keyword evidence="2" id="KW-1185">Reference proteome</keyword>
<sequence>MNEHIIGQIMKSVAKAGQPLHKIIQVTAHARQSWLDDYDKTTVSERRQLSHITREYAATSTSSVIVQS</sequence>
<accession>A0A3M6TYI2</accession>
<evidence type="ECO:0000313" key="1">
    <source>
        <dbReference type="EMBL" id="RMX46485.1"/>
    </source>
</evidence>
<organism evidence="1 2">
    <name type="scientific">Pocillopora damicornis</name>
    <name type="common">Cauliflower coral</name>
    <name type="synonym">Millepora damicornis</name>
    <dbReference type="NCBI Taxonomy" id="46731"/>
    <lineage>
        <taxon>Eukaryota</taxon>
        <taxon>Metazoa</taxon>
        <taxon>Cnidaria</taxon>
        <taxon>Anthozoa</taxon>
        <taxon>Hexacorallia</taxon>
        <taxon>Scleractinia</taxon>
        <taxon>Astrocoeniina</taxon>
        <taxon>Pocilloporidae</taxon>
        <taxon>Pocillopora</taxon>
    </lineage>
</organism>
<reference evidence="1 2" key="1">
    <citation type="journal article" date="2018" name="Sci. Rep.">
        <title>Comparative analysis of the Pocillopora damicornis genome highlights role of immune system in coral evolution.</title>
        <authorList>
            <person name="Cunning R."/>
            <person name="Bay R.A."/>
            <person name="Gillette P."/>
            <person name="Baker A.C."/>
            <person name="Traylor-Knowles N."/>
        </authorList>
    </citation>
    <scope>NUCLEOTIDE SEQUENCE [LARGE SCALE GENOMIC DNA]</scope>
    <source>
        <strain evidence="1">RSMAS</strain>
        <tissue evidence="1">Whole animal</tissue>
    </source>
</reference>
<dbReference type="EMBL" id="RCHS01002696">
    <property type="protein sequence ID" value="RMX46485.1"/>
    <property type="molecule type" value="Genomic_DNA"/>
</dbReference>
<comment type="caution">
    <text evidence="1">The sequence shown here is derived from an EMBL/GenBank/DDBJ whole genome shotgun (WGS) entry which is preliminary data.</text>
</comment>
<proteinExistence type="predicted"/>
<dbReference type="Proteomes" id="UP000275408">
    <property type="component" value="Unassembled WGS sequence"/>
</dbReference>